<evidence type="ECO:0000313" key="4">
    <source>
        <dbReference type="Proteomes" id="UP000625711"/>
    </source>
</evidence>
<feature type="chain" id="PRO_5032519526" evidence="2">
    <location>
        <begin position="19"/>
        <end position="186"/>
    </location>
</feature>
<feature type="compositionally biased region" description="Polar residues" evidence="1">
    <location>
        <begin position="141"/>
        <end position="163"/>
    </location>
</feature>
<proteinExistence type="predicted"/>
<evidence type="ECO:0000256" key="2">
    <source>
        <dbReference type="SAM" id="SignalP"/>
    </source>
</evidence>
<dbReference type="Proteomes" id="UP000625711">
    <property type="component" value="Unassembled WGS sequence"/>
</dbReference>
<feature type="compositionally biased region" description="Basic and acidic residues" evidence="1">
    <location>
        <begin position="121"/>
        <end position="134"/>
    </location>
</feature>
<gene>
    <name evidence="3" type="ORF">GWI33_019173</name>
</gene>
<reference evidence="3" key="1">
    <citation type="submission" date="2020-08" db="EMBL/GenBank/DDBJ databases">
        <title>Genome sequencing and assembly of the red palm weevil Rhynchophorus ferrugineus.</title>
        <authorList>
            <person name="Dias G.B."/>
            <person name="Bergman C.M."/>
            <person name="Manee M."/>
        </authorList>
    </citation>
    <scope>NUCLEOTIDE SEQUENCE</scope>
    <source>
        <strain evidence="3">AA-2017</strain>
        <tissue evidence="3">Whole larva</tissue>
    </source>
</reference>
<evidence type="ECO:0000256" key="1">
    <source>
        <dbReference type="SAM" id="MobiDB-lite"/>
    </source>
</evidence>
<feature type="compositionally biased region" description="Basic and acidic residues" evidence="1">
    <location>
        <begin position="171"/>
        <end position="186"/>
    </location>
</feature>
<name>A0A834HYU3_RHYFE</name>
<keyword evidence="4" id="KW-1185">Reference proteome</keyword>
<accession>A0A834HYU3</accession>
<dbReference type="AlphaFoldDB" id="A0A834HYU3"/>
<feature type="region of interest" description="Disordered" evidence="1">
    <location>
        <begin position="121"/>
        <end position="186"/>
    </location>
</feature>
<evidence type="ECO:0000313" key="3">
    <source>
        <dbReference type="EMBL" id="KAF7267685.1"/>
    </source>
</evidence>
<dbReference type="EMBL" id="JAACXV010014401">
    <property type="protein sequence ID" value="KAF7267685.1"/>
    <property type="molecule type" value="Genomic_DNA"/>
</dbReference>
<dbReference type="OrthoDB" id="6748340at2759"/>
<organism evidence="3 4">
    <name type="scientific">Rhynchophorus ferrugineus</name>
    <name type="common">Red palm weevil</name>
    <name type="synonym">Curculio ferrugineus</name>
    <dbReference type="NCBI Taxonomy" id="354439"/>
    <lineage>
        <taxon>Eukaryota</taxon>
        <taxon>Metazoa</taxon>
        <taxon>Ecdysozoa</taxon>
        <taxon>Arthropoda</taxon>
        <taxon>Hexapoda</taxon>
        <taxon>Insecta</taxon>
        <taxon>Pterygota</taxon>
        <taxon>Neoptera</taxon>
        <taxon>Endopterygota</taxon>
        <taxon>Coleoptera</taxon>
        <taxon>Polyphaga</taxon>
        <taxon>Cucujiformia</taxon>
        <taxon>Curculionidae</taxon>
        <taxon>Dryophthorinae</taxon>
        <taxon>Rhynchophorus</taxon>
    </lineage>
</organism>
<feature type="signal peptide" evidence="2">
    <location>
        <begin position="1"/>
        <end position="18"/>
    </location>
</feature>
<keyword evidence="2" id="KW-0732">Signal</keyword>
<sequence>MNGKVIIAFASCLIAVNAGLIPLESAKYLEGPSTKTKIVGPDGSVIDAYAPGGRILLEGNAGPVLQAAPVVYAQPGVAGFEYEQLVVPESASNAVEVAVPVATTKLSAEGEETVFLHPGTEPRVETRESVPVKEEVEEIEQTTSYTTELPATTEEVQTSTPDLSGTYVPDNLEKLYDDGSYRPEHY</sequence>
<comment type="caution">
    <text evidence="3">The sequence shown here is derived from an EMBL/GenBank/DDBJ whole genome shotgun (WGS) entry which is preliminary data.</text>
</comment>
<protein>
    <submittedName>
        <fullName evidence="3">Uncharacterized protein</fullName>
    </submittedName>
</protein>